<comment type="caution">
    <text evidence="2">The sequence shown here is derived from an EMBL/GenBank/DDBJ whole genome shotgun (WGS) entry which is preliminary data.</text>
</comment>
<sequence length="90" mass="9755">MYFASGGNNGKEELYNSITDIGSRLMDALSSLSQPVLMIGLVIAVIAFISNLGKGLLKAFEMFLIVIVGAFILAHIHDIYAFISSIVFNQ</sequence>
<proteinExistence type="predicted"/>
<protein>
    <submittedName>
        <fullName evidence="2">Uncharacterized protein</fullName>
    </submittedName>
</protein>
<dbReference type="AlphaFoldDB" id="A0A2R6Y0N9"/>
<accession>A0A2R6Y0N9</accession>
<name>A0A2R6Y0N9_9BACL</name>
<keyword evidence="1" id="KW-1133">Transmembrane helix</keyword>
<keyword evidence="1" id="KW-0812">Transmembrane</keyword>
<dbReference type="EMBL" id="PEBX01000036">
    <property type="protein sequence ID" value="PTQ56249.1"/>
    <property type="molecule type" value="Genomic_DNA"/>
</dbReference>
<evidence type="ECO:0000256" key="1">
    <source>
        <dbReference type="SAM" id="Phobius"/>
    </source>
</evidence>
<gene>
    <name evidence="2" type="ORF">BSOLF_0526</name>
</gene>
<keyword evidence="1" id="KW-0472">Membrane</keyword>
<evidence type="ECO:0000313" key="2">
    <source>
        <dbReference type="EMBL" id="PTQ56249.1"/>
    </source>
</evidence>
<organism evidence="2 3">
    <name type="scientific">Candidatus Carbonibacillus altaicus</name>
    <dbReference type="NCBI Taxonomy" id="2163959"/>
    <lineage>
        <taxon>Bacteria</taxon>
        <taxon>Bacillati</taxon>
        <taxon>Bacillota</taxon>
        <taxon>Bacilli</taxon>
        <taxon>Bacillales</taxon>
        <taxon>Candidatus Carbonibacillus</taxon>
    </lineage>
</organism>
<feature type="transmembrane region" description="Helical" evidence="1">
    <location>
        <begin position="32"/>
        <end position="50"/>
    </location>
</feature>
<evidence type="ECO:0000313" key="3">
    <source>
        <dbReference type="Proteomes" id="UP000244338"/>
    </source>
</evidence>
<reference evidence="3" key="1">
    <citation type="journal article" date="2018" name="Sci. Rep.">
        <title>Lignite coal burning seam in the remote Altai Mountains harbors a hydrogen-driven thermophilic microbial community.</title>
        <authorList>
            <person name="Kadnikov V.V."/>
            <person name="Mardanov A.V."/>
            <person name="Ivasenko D.A."/>
            <person name="Antsiferov D.V."/>
            <person name="Beletsky A.V."/>
            <person name="Karnachuk O.V."/>
            <person name="Ravin N.V."/>
        </authorList>
    </citation>
    <scope>NUCLEOTIDE SEQUENCE [LARGE SCALE GENOMIC DNA]</scope>
</reference>
<dbReference type="Proteomes" id="UP000244338">
    <property type="component" value="Unassembled WGS sequence"/>
</dbReference>
<feature type="transmembrane region" description="Helical" evidence="1">
    <location>
        <begin position="62"/>
        <end position="88"/>
    </location>
</feature>